<organism evidence="15 16">
    <name type="scientific">Labrus bergylta</name>
    <name type="common">ballan wrasse</name>
    <dbReference type="NCBI Taxonomy" id="56723"/>
    <lineage>
        <taxon>Eukaryota</taxon>
        <taxon>Metazoa</taxon>
        <taxon>Chordata</taxon>
        <taxon>Craniata</taxon>
        <taxon>Vertebrata</taxon>
        <taxon>Euteleostomi</taxon>
        <taxon>Actinopterygii</taxon>
        <taxon>Neopterygii</taxon>
        <taxon>Teleostei</taxon>
        <taxon>Neoteleostei</taxon>
        <taxon>Acanthomorphata</taxon>
        <taxon>Eupercaria</taxon>
        <taxon>Labriformes</taxon>
        <taxon>Labridae</taxon>
        <taxon>Labrus</taxon>
    </lineage>
</organism>
<keyword evidence="7 13" id="KW-1133">Transmembrane helix</keyword>
<dbReference type="PROSITE" id="PS01186">
    <property type="entry name" value="EGF_2"/>
    <property type="match status" value="1"/>
</dbReference>
<dbReference type="Gene3D" id="2.10.25.10">
    <property type="entry name" value="Laminin"/>
    <property type="match status" value="1"/>
</dbReference>
<sequence>NIFSVQQVSCCSGRMFSQRASHPALLLLQVFNQTSVVNVCFCNLQQQIIGCFNYDTFAEERPHVVKRSTQKCESTFDKYCLNNGLCMLLVDINEHHCKCEDGFYGPRCGNLELVFQPMAEEQILLTVFCVILLMIGLAGALYFCCKWYKKNRFSRPPKRQGYKGVQCDSIPLH</sequence>
<dbReference type="AlphaFoldDB" id="A0A3Q3GI37"/>
<feature type="disulfide bond" evidence="12">
    <location>
        <begin position="80"/>
        <end position="97"/>
    </location>
</feature>
<comment type="subcellular location">
    <subcellularLocation>
        <location evidence="1">Membrane</location>
        <topology evidence="1">Single-pass type I membrane protein</topology>
    </subcellularLocation>
    <subcellularLocation>
        <location evidence="2">Secreted</location>
    </subcellularLocation>
</comment>
<feature type="domain" description="EGF-like" evidence="14">
    <location>
        <begin position="68"/>
        <end position="109"/>
    </location>
</feature>
<dbReference type="STRING" id="56723.ENSLBEP00000030423"/>
<evidence type="ECO:0000256" key="12">
    <source>
        <dbReference type="PROSITE-ProRule" id="PRU00076"/>
    </source>
</evidence>
<evidence type="ECO:0000256" key="4">
    <source>
        <dbReference type="ARBA" id="ARBA00022536"/>
    </source>
</evidence>
<evidence type="ECO:0000256" key="11">
    <source>
        <dbReference type="ARBA" id="ARBA00023180"/>
    </source>
</evidence>
<dbReference type="GO" id="GO:0005154">
    <property type="term" value="F:epidermal growth factor receptor binding"/>
    <property type="evidence" value="ECO:0007669"/>
    <property type="project" value="TreeGrafter"/>
</dbReference>
<keyword evidence="9 13" id="KW-0472">Membrane</keyword>
<keyword evidence="3" id="KW-0964">Secreted</keyword>
<evidence type="ECO:0000256" key="10">
    <source>
        <dbReference type="ARBA" id="ARBA00023157"/>
    </source>
</evidence>
<dbReference type="PROSITE" id="PS00022">
    <property type="entry name" value="EGF_1"/>
    <property type="match status" value="1"/>
</dbReference>
<keyword evidence="8" id="KW-0339">Growth factor</keyword>
<proteinExistence type="predicted"/>
<keyword evidence="10 12" id="KW-1015">Disulfide bond</keyword>
<dbReference type="PANTHER" id="PTHR10740:SF11">
    <property type="entry name" value="PROEPIREGULIN"/>
    <property type="match status" value="1"/>
</dbReference>
<name>A0A3Q3GI37_9LABR</name>
<evidence type="ECO:0000256" key="6">
    <source>
        <dbReference type="ARBA" id="ARBA00022729"/>
    </source>
</evidence>
<evidence type="ECO:0000256" key="5">
    <source>
        <dbReference type="ARBA" id="ARBA00022692"/>
    </source>
</evidence>
<dbReference type="Ensembl" id="ENSLBET00000031832.1">
    <property type="protein sequence ID" value="ENSLBEP00000030423.1"/>
    <property type="gene ID" value="ENSLBEG00000022900.1"/>
</dbReference>
<dbReference type="SUPFAM" id="SSF57196">
    <property type="entry name" value="EGF/Laminin"/>
    <property type="match status" value="1"/>
</dbReference>
<evidence type="ECO:0000256" key="1">
    <source>
        <dbReference type="ARBA" id="ARBA00004479"/>
    </source>
</evidence>
<reference evidence="15" key="2">
    <citation type="submission" date="2025-09" db="UniProtKB">
        <authorList>
            <consortium name="Ensembl"/>
        </authorList>
    </citation>
    <scope>IDENTIFICATION</scope>
</reference>
<evidence type="ECO:0000313" key="15">
    <source>
        <dbReference type="Ensembl" id="ENSLBEP00000030423.1"/>
    </source>
</evidence>
<evidence type="ECO:0000256" key="9">
    <source>
        <dbReference type="ARBA" id="ARBA00023136"/>
    </source>
</evidence>
<dbReference type="PANTHER" id="PTHR10740">
    <property type="entry name" value="TRANSFORMING GROWTH FACTOR ALPHA"/>
    <property type="match status" value="1"/>
</dbReference>
<dbReference type="Pfam" id="PF00008">
    <property type="entry name" value="EGF"/>
    <property type="match status" value="1"/>
</dbReference>
<keyword evidence="6" id="KW-0732">Signal</keyword>
<dbReference type="GeneTree" id="ENSGT00510000048748"/>
<evidence type="ECO:0000256" key="7">
    <source>
        <dbReference type="ARBA" id="ARBA00022989"/>
    </source>
</evidence>
<dbReference type="Proteomes" id="UP000261660">
    <property type="component" value="Unplaced"/>
</dbReference>
<accession>A0A3Q3GI37</accession>
<evidence type="ECO:0000259" key="14">
    <source>
        <dbReference type="PROSITE" id="PS50026"/>
    </source>
</evidence>
<evidence type="ECO:0000256" key="13">
    <source>
        <dbReference type="SAM" id="Phobius"/>
    </source>
</evidence>
<dbReference type="PROSITE" id="PS50026">
    <property type="entry name" value="EGF_3"/>
    <property type="match status" value="1"/>
</dbReference>
<dbReference type="GO" id="GO:0008284">
    <property type="term" value="P:positive regulation of cell population proliferation"/>
    <property type="evidence" value="ECO:0007669"/>
    <property type="project" value="TreeGrafter"/>
</dbReference>
<dbReference type="GO" id="GO:0007173">
    <property type="term" value="P:epidermal growth factor receptor signaling pathway"/>
    <property type="evidence" value="ECO:0007669"/>
    <property type="project" value="TreeGrafter"/>
</dbReference>
<dbReference type="GO" id="GO:0005615">
    <property type="term" value="C:extracellular space"/>
    <property type="evidence" value="ECO:0007669"/>
    <property type="project" value="TreeGrafter"/>
</dbReference>
<dbReference type="InterPro" id="IPR000742">
    <property type="entry name" value="EGF"/>
</dbReference>
<evidence type="ECO:0000256" key="2">
    <source>
        <dbReference type="ARBA" id="ARBA00004613"/>
    </source>
</evidence>
<evidence type="ECO:0000313" key="16">
    <source>
        <dbReference type="Proteomes" id="UP000261660"/>
    </source>
</evidence>
<keyword evidence="4 12" id="KW-0245">EGF-like domain</keyword>
<reference evidence="15" key="1">
    <citation type="submission" date="2025-08" db="UniProtKB">
        <authorList>
            <consortium name="Ensembl"/>
        </authorList>
    </citation>
    <scope>IDENTIFICATION</scope>
</reference>
<dbReference type="GO" id="GO:0008083">
    <property type="term" value="F:growth factor activity"/>
    <property type="evidence" value="ECO:0007669"/>
    <property type="project" value="UniProtKB-KW"/>
</dbReference>
<keyword evidence="5 13" id="KW-0812">Transmembrane</keyword>
<dbReference type="GO" id="GO:0045840">
    <property type="term" value="P:positive regulation of mitotic nuclear division"/>
    <property type="evidence" value="ECO:0007669"/>
    <property type="project" value="TreeGrafter"/>
</dbReference>
<evidence type="ECO:0000256" key="3">
    <source>
        <dbReference type="ARBA" id="ARBA00022525"/>
    </source>
</evidence>
<keyword evidence="11" id="KW-0325">Glycoprotein</keyword>
<comment type="caution">
    <text evidence="12">Lacks conserved residue(s) required for the propagation of feature annotation.</text>
</comment>
<dbReference type="GO" id="GO:0016020">
    <property type="term" value="C:membrane"/>
    <property type="evidence" value="ECO:0007669"/>
    <property type="project" value="UniProtKB-SubCell"/>
</dbReference>
<protein>
    <recommendedName>
        <fullName evidence="14">EGF-like domain-containing protein</fullName>
    </recommendedName>
</protein>
<keyword evidence="16" id="KW-1185">Reference proteome</keyword>
<dbReference type="InParanoid" id="A0A3Q3GI37"/>
<feature type="transmembrane region" description="Helical" evidence="13">
    <location>
        <begin position="123"/>
        <end position="145"/>
    </location>
</feature>
<feature type="disulfide bond" evidence="12">
    <location>
        <begin position="99"/>
        <end position="108"/>
    </location>
</feature>
<evidence type="ECO:0000256" key="8">
    <source>
        <dbReference type="ARBA" id="ARBA00023030"/>
    </source>
</evidence>